<dbReference type="InterPro" id="IPR036770">
    <property type="entry name" value="Ankyrin_rpt-contain_sf"/>
</dbReference>
<evidence type="ECO:0000256" key="5">
    <source>
        <dbReference type="ARBA" id="ARBA00022537"/>
    </source>
</evidence>
<keyword evidence="5" id="KW-1052">Target cell membrane</keyword>
<keyword evidence="6" id="KW-0800">Toxin</keyword>
<evidence type="ECO:0000256" key="8">
    <source>
        <dbReference type="ARBA" id="ARBA00022737"/>
    </source>
</evidence>
<dbReference type="GO" id="GO:0044218">
    <property type="term" value="C:other organism cell membrane"/>
    <property type="evidence" value="ECO:0007669"/>
    <property type="project" value="UniProtKB-KW"/>
</dbReference>
<dbReference type="PANTHER" id="PTHR24198">
    <property type="entry name" value="ANKYRIN REPEAT AND PROTEIN KINASE DOMAIN-CONTAINING PROTEIN"/>
    <property type="match status" value="1"/>
</dbReference>
<dbReference type="PROSITE" id="PS50297">
    <property type="entry name" value="ANK_REP_REGION"/>
    <property type="match status" value="1"/>
</dbReference>
<evidence type="ECO:0000256" key="12">
    <source>
        <dbReference type="ARBA" id="ARBA00023298"/>
    </source>
</evidence>
<evidence type="ECO:0000256" key="14">
    <source>
        <dbReference type="ARBA" id="ARBA00049715"/>
    </source>
</evidence>
<evidence type="ECO:0000256" key="13">
    <source>
        <dbReference type="ARBA" id="ARBA00049657"/>
    </source>
</evidence>
<dbReference type="Pfam" id="PF12796">
    <property type="entry name" value="Ank_2"/>
    <property type="match status" value="1"/>
</dbReference>
<keyword evidence="11" id="KW-0472">Membrane</keyword>
<keyword evidence="18" id="KW-1185">Reference proteome</keyword>
<comment type="similarity">
    <text evidence="13">Belongs to the cationic peptide 01 (latrotoxin) family. 03 (alpha-latrotoxin) subfamily.</text>
</comment>
<comment type="subcellular location">
    <subcellularLocation>
        <location evidence="2">Secreted</location>
    </subcellularLocation>
    <subcellularLocation>
        <location evidence="1">Target cell membrane</location>
    </subcellularLocation>
</comment>
<dbReference type="SMART" id="SM00248">
    <property type="entry name" value="ANK"/>
    <property type="match status" value="2"/>
</dbReference>
<keyword evidence="3" id="KW-0268">Exocytosis</keyword>
<dbReference type="GO" id="GO:0006887">
    <property type="term" value="P:exocytosis"/>
    <property type="evidence" value="ECO:0007669"/>
    <property type="project" value="UniProtKB-KW"/>
</dbReference>
<dbReference type="GO" id="GO:0005576">
    <property type="term" value="C:extracellular region"/>
    <property type="evidence" value="ECO:0007669"/>
    <property type="project" value="UniProtKB-SubCell"/>
</dbReference>
<comment type="caution">
    <text evidence="17">The sequence shown here is derived from an EMBL/GenBank/DDBJ whole genome shotgun (WGS) entry which is preliminary data.</text>
</comment>
<keyword evidence="9" id="KW-0638">Presynaptic neurotoxin</keyword>
<evidence type="ECO:0000256" key="11">
    <source>
        <dbReference type="ARBA" id="ARBA00023136"/>
    </source>
</evidence>
<keyword evidence="12" id="KW-1053">Target membrane</keyword>
<keyword evidence="4" id="KW-0964">Secreted</keyword>
<dbReference type="GO" id="GO:0044231">
    <property type="term" value="C:host cell presynaptic membrane"/>
    <property type="evidence" value="ECO:0007669"/>
    <property type="project" value="UniProtKB-KW"/>
</dbReference>
<dbReference type="InterPro" id="IPR002110">
    <property type="entry name" value="Ankyrin_rpt"/>
</dbReference>
<evidence type="ECO:0000256" key="1">
    <source>
        <dbReference type="ARBA" id="ARBA00004175"/>
    </source>
</evidence>
<comment type="subunit">
    <text evidence="14">Homotetramer in membranes.</text>
</comment>
<evidence type="ECO:0000256" key="2">
    <source>
        <dbReference type="ARBA" id="ARBA00004613"/>
    </source>
</evidence>
<organism evidence="17 18">
    <name type="scientific">Caerostris extrusa</name>
    <name type="common">Bark spider</name>
    <name type="synonym">Caerostris bankana</name>
    <dbReference type="NCBI Taxonomy" id="172846"/>
    <lineage>
        <taxon>Eukaryota</taxon>
        <taxon>Metazoa</taxon>
        <taxon>Ecdysozoa</taxon>
        <taxon>Arthropoda</taxon>
        <taxon>Chelicerata</taxon>
        <taxon>Arachnida</taxon>
        <taxon>Araneae</taxon>
        <taxon>Araneomorphae</taxon>
        <taxon>Entelegynae</taxon>
        <taxon>Araneoidea</taxon>
        <taxon>Araneidae</taxon>
        <taxon>Caerostris</taxon>
    </lineage>
</organism>
<dbReference type="Gene3D" id="1.25.40.20">
    <property type="entry name" value="Ankyrin repeat-containing domain"/>
    <property type="match status" value="1"/>
</dbReference>
<keyword evidence="8" id="KW-0677">Repeat</keyword>
<evidence type="ECO:0000256" key="4">
    <source>
        <dbReference type="ARBA" id="ARBA00022525"/>
    </source>
</evidence>
<dbReference type="SUPFAM" id="SSF48403">
    <property type="entry name" value="Ankyrin repeat"/>
    <property type="match status" value="1"/>
</dbReference>
<dbReference type="Proteomes" id="UP001054945">
    <property type="component" value="Unassembled WGS sequence"/>
</dbReference>
<evidence type="ECO:0000256" key="7">
    <source>
        <dbReference type="ARBA" id="ARBA00022699"/>
    </source>
</evidence>
<evidence type="ECO:0000256" key="15">
    <source>
        <dbReference type="ARBA" id="ARBA00049811"/>
    </source>
</evidence>
<evidence type="ECO:0000256" key="16">
    <source>
        <dbReference type="PROSITE-ProRule" id="PRU00023"/>
    </source>
</evidence>
<protein>
    <recommendedName>
        <fullName evidence="15">Alpha-latrotoxin</fullName>
    </recommendedName>
</protein>
<accession>A0AAV4NIK9</accession>
<evidence type="ECO:0000256" key="6">
    <source>
        <dbReference type="ARBA" id="ARBA00022656"/>
    </source>
</evidence>
<sequence length="84" mass="9172">MGANIHISQSGREPLHEACQHDKLECAERLFRYGENVNSIDNEMTPLCIACECAFTPGVELLLKMNTDLNISTSRGTALHAAGL</sequence>
<evidence type="ECO:0000256" key="3">
    <source>
        <dbReference type="ARBA" id="ARBA00022483"/>
    </source>
</evidence>
<gene>
    <name evidence="17" type="ORF">CEXT_93631</name>
</gene>
<feature type="repeat" description="ANK" evidence="16">
    <location>
        <begin position="10"/>
        <end position="42"/>
    </location>
</feature>
<keyword evidence="10 16" id="KW-0040">ANK repeat</keyword>
<dbReference type="EMBL" id="BPLR01020985">
    <property type="protein sequence ID" value="GIX84595.1"/>
    <property type="molecule type" value="Genomic_DNA"/>
</dbReference>
<reference evidence="17 18" key="1">
    <citation type="submission" date="2021-06" db="EMBL/GenBank/DDBJ databases">
        <title>Caerostris extrusa draft genome.</title>
        <authorList>
            <person name="Kono N."/>
            <person name="Arakawa K."/>
        </authorList>
    </citation>
    <scope>NUCLEOTIDE SEQUENCE [LARGE SCALE GENOMIC DNA]</scope>
</reference>
<dbReference type="PANTHER" id="PTHR24198:SF165">
    <property type="entry name" value="ANKYRIN REPEAT-CONTAINING PROTEIN-RELATED"/>
    <property type="match status" value="1"/>
</dbReference>
<dbReference type="PROSITE" id="PS50088">
    <property type="entry name" value="ANK_REPEAT"/>
    <property type="match status" value="1"/>
</dbReference>
<evidence type="ECO:0000256" key="10">
    <source>
        <dbReference type="ARBA" id="ARBA00023043"/>
    </source>
</evidence>
<evidence type="ECO:0000313" key="17">
    <source>
        <dbReference type="EMBL" id="GIX84595.1"/>
    </source>
</evidence>
<evidence type="ECO:0000313" key="18">
    <source>
        <dbReference type="Proteomes" id="UP001054945"/>
    </source>
</evidence>
<dbReference type="AlphaFoldDB" id="A0AAV4NIK9"/>
<dbReference type="GO" id="GO:0090729">
    <property type="term" value="F:toxin activity"/>
    <property type="evidence" value="ECO:0007669"/>
    <property type="project" value="UniProtKB-KW"/>
</dbReference>
<proteinExistence type="inferred from homology"/>
<evidence type="ECO:0000256" key="9">
    <source>
        <dbReference type="ARBA" id="ARBA00023028"/>
    </source>
</evidence>
<keyword evidence="7" id="KW-0528">Neurotoxin</keyword>
<name>A0AAV4NIK9_CAEEX</name>